<sequence length="90" mass="10471">MVESIWPRRNVKTLDPTWPAAKYIMTDTPDQTDALPKSRIYRASAADIARQWIKGDRHARARIDAMLECQNEQIRRWTDDLNDGVQSNET</sequence>
<dbReference type="RefSeq" id="WP_163957210.1">
    <property type="nucleotide sequence ID" value="NZ_BAAAES010000021.1"/>
</dbReference>
<dbReference type="Proteomes" id="UP001500238">
    <property type="component" value="Unassembled WGS sequence"/>
</dbReference>
<evidence type="ECO:0000313" key="2">
    <source>
        <dbReference type="Proteomes" id="UP001500238"/>
    </source>
</evidence>
<gene>
    <name evidence="1" type="ORF">GCM10009102_32940</name>
</gene>
<dbReference type="EMBL" id="BAAAES010000021">
    <property type="protein sequence ID" value="GAA0677846.1"/>
    <property type="molecule type" value="Genomic_DNA"/>
</dbReference>
<reference evidence="1 2" key="1">
    <citation type="journal article" date="2019" name="Int. J. Syst. Evol. Microbiol.">
        <title>The Global Catalogue of Microorganisms (GCM) 10K type strain sequencing project: providing services to taxonomists for standard genome sequencing and annotation.</title>
        <authorList>
            <consortium name="The Broad Institute Genomics Platform"/>
            <consortium name="The Broad Institute Genome Sequencing Center for Infectious Disease"/>
            <person name="Wu L."/>
            <person name="Ma J."/>
        </authorList>
    </citation>
    <scope>NUCLEOTIDE SEQUENCE [LARGE SCALE GENOMIC DNA]</scope>
    <source>
        <strain evidence="1 2">JCM 14603</strain>
    </source>
</reference>
<evidence type="ECO:0000313" key="1">
    <source>
        <dbReference type="EMBL" id="GAA0677846.1"/>
    </source>
</evidence>
<accession>A0ABN1I069</accession>
<name>A0ABN1I069_9SPHN</name>
<keyword evidence="2" id="KW-1185">Reference proteome</keyword>
<comment type="caution">
    <text evidence="1">The sequence shown here is derived from an EMBL/GenBank/DDBJ whole genome shotgun (WGS) entry which is preliminary data.</text>
</comment>
<organism evidence="1 2">
    <name type="scientific">Sphingomonas insulae</name>
    <dbReference type="NCBI Taxonomy" id="424800"/>
    <lineage>
        <taxon>Bacteria</taxon>
        <taxon>Pseudomonadati</taxon>
        <taxon>Pseudomonadota</taxon>
        <taxon>Alphaproteobacteria</taxon>
        <taxon>Sphingomonadales</taxon>
        <taxon>Sphingomonadaceae</taxon>
        <taxon>Sphingomonas</taxon>
    </lineage>
</organism>
<proteinExistence type="predicted"/>
<protein>
    <submittedName>
        <fullName evidence="1">Uncharacterized protein</fullName>
    </submittedName>
</protein>